<keyword evidence="2" id="KW-1185">Reference proteome</keyword>
<name>E4X6L0_OIKDI</name>
<dbReference type="OrthoDB" id="10410045at2759"/>
<reference evidence="1" key="1">
    <citation type="journal article" date="2010" name="Science">
        <title>Plasticity of animal genome architecture unmasked by rapid evolution of a pelagic tunicate.</title>
        <authorList>
            <person name="Denoeud F."/>
            <person name="Henriet S."/>
            <person name="Mungpakdee S."/>
            <person name="Aury J.M."/>
            <person name="Da Silva C."/>
            <person name="Brinkmann H."/>
            <person name="Mikhaleva J."/>
            <person name="Olsen L.C."/>
            <person name="Jubin C."/>
            <person name="Canestro C."/>
            <person name="Bouquet J.M."/>
            <person name="Danks G."/>
            <person name="Poulain J."/>
            <person name="Campsteijn C."/>
            <person name="Adamski M."/>
            <person name="Cross I."/>
            <person name="Yadetie F."/>
            <person name="Muffato M."/>
            <person name="Louis A."/>
            <person name="Butcher S."/>
            <person name="Tsagkogeorga G."/>
            <person name="Konrad A."/>
            <person name="Singh S."/>
            <person name="Jensen M.F."/>
            <person name="Cong E.H."/>
            <person name="Eikeseth-Otteraa H."/>
            <person name="Noel B."/>
            <person name="Anthouard V."/>
            <person name="Porcel B.M."/>
            <person name="Kachouri-Lafond R."/>
            <person name="Nishino A."/>
            <person name="Ugolini M."/>
            <person name="Chourrout P."/>
            <person name="Nishida H."/>
            <person name="Aasland R."/>
            <person name="Huzurbazar S."/>
            <person name="Westhof E."/>
            <person name="Delsuc F."/>
            <person name="Lehrach H."/>
            <person name="Reinhardt R."/>
            <person name="Weissenbach J."/>
            <person name="Roy S.W."/>
            <person name="Artiguenave F."/>
            <person name="Postlethwait J.H."/>
            <person name="Manak J.R."/>
            <person name="Thompson E.M."/>
            <person name="Jaillon O."/>
            <person name="Du Pasquier L."/>
            <person name="Boudinot P."/>
            <person name="Liberles D.A."/>
            <person name="Volff J.N."/>
            <person name="Philippe H."/>
            <person name="Lenhard B."/>
            <person name="Roest Crollius H."/>
            <person name="Wincker P."/>
            <person name="Chourrout D."/>
        </authorList>
    </citation>
    <scope>NUCLEOTIDE SEQUENCE [LARGE SCALE GENOMIC DNA]</scope>
</reference>
<dbReference type="InParanoid" id="E4X6L0"/>
<evidence type="ECO:0000313" key="2">
    <source>
        <dbReference type="Proteomes" id="UP000001307"/>
    </source>
</evidence>
<proteinExistence type="predicted"/>
<evidence type="ECO:0000313" key="1">
    <source>
        <dbReference type="EMBL" id="CBY07925.1"/>
    </source>
</evidence>
<gene>
    <name evidence="1" type="ORF">GSOID_T00003287001</name>
</gene>
<organism evidence="1">
    <name type="scientific">Oikopleura dioica</name>
    <name type="common">Tunicate</name>
    <dbReference type="NCBI Taxonomy" id="34765"/>
    <lineage>
        <taxon>Eukaryota</taxon>
        <taxon>Metazoa</taxon>
        <taxon>Chordata</taxon>
        <taxon>Tunicata</taxon>
        <taxon>Appendicularia</taxon>
        <taxon>Copelata</taxon>
        <taxon>Oikopleuridae</taxon>
        <taxon>Oikopleura</taxon>
    </lineage>
</organism>
<protein>
    <submittedName>
        <fullName evidence="1">Uncharacterized protein</fullName>
    </submittedName>
</protein>
<accession>E4X6L0</accession>
<sequence length="104" mass="11978">MIFDEHEEHLSDEIDSQLEAIESQTSCSQPRIPEFLWEKFINISDKISASLLAEFISASAESLGQLNSEYGKQEELQEKIKKTSNQTKKWISFISAIWARKKTL</sequence>
<dbReference type="AlphaFoldDB" id="E4X6L0"/>
<dbReference type="Proteomes" id="UP000001307">
    <property type="component" value="Unassembled WGS sequence"/>
</dbReference>
<dbReference type="EMBL" id="FN653027">
    <property type="protein sequence ID" value="CBY07925.1"/>
    <property type="molecule type" value="Genomic_DNA"/>
</dbReference>